<keyword evidence="1" id="KW-0472">Membrane</keyword>
<dbReference type="Proteomes" id="UP001589755">
    <property type="component" value="Unassembled WGS sequence"/>
</dbReference>
<organism evidence="3 4">
    <name type="scientific">Chelativorans intermedius</name>
    <dbReference type="NCBI Taxonomy" id="515947"/>
    <lineage>
        <taxon>Bacteria</taxon>
        <taxon>Pseudomonadati</taxon>
        <taxon>Pseudomonadota</taxon>
        <taxon>Alphaproteobacteria</taxon>
        <taxon>Hyphomicrobiales</taxon>
        <taxon>Phyllobacteriaceae</taxon>
        <taxon>Chelativorans</taxon>
    </lineage>
</organism>
<dbReference type="EMBL" id="JBHLXD010000021">
    <property type="protein sequence ID" value="MFC0209351.1"/>
    <property type="molecule type" value="Genomic_DNA"/>
</dbReference>
<protein>
    <submittedName>
        <fullName evidence="3">TadE/TadG family type IV pilus assembly protein</fullName>
    </submittedName>
</protein>
<evidence type="ECO:0000256" key="1">
    <source>
        <dbReference type="SAM" id="Phobius"/>
    </source>
</evidence>
<gene>
    <name evidence="3" type="ORF">ACFFJ2_13175</name>
</gene>
<evidence type="ECO:0000313" key="4">
    <source>
        <dbReference type="Proteomes" id="UP001589755"/>
    </source>
</evidence>
<sequence>MNMRARKFLPGVIRRFLAERRGAVAVEFVFVAPLLLAFYFLTMEFSQAIDTNRKLDRTAILVGDLVAQTPEITPEELDAIMKIGEAVLQPYGRTQPEITVTGIEITDEQTPRPLVAWSRRLSKGSGARAATPGSPISVPKELISPGAFLIRAEATLAYAPVITWSESGKSTLGLMAAFDRIDMGERHYLRPRVSRRVKCEDC</sequence>
<keyword evidence="1" id="KW-0812">Transmembrane</keyword>
<proteinExistence type="predicted"/>
<name>A0ABV6D9M2_9HYPH</name>
<dbReference type="InterPro" id="IPR012495">
    <property type="entry name" value="TadE-like_dom"/>
</dbReference>
<evidence type="ECO:0000259" key="2">
    <source>
        <dbReference type="Pfam" id="PF07811"/>
    </source>
</evidence>
<feature type="domain" description="TadE-like" evidence="2">
    <location>
        <begin position="22"/>
        <end position="59"/>
    </location>
</feature>
<dbReference type="Pfam" id="PF07811">
    <property type="entry name" value="TadE"/>
    <property type="match status" value="1"/>
</dbReference>
<feature type="transmembrane region" description="Helical" evidence="1">
    <location>
        <begin position="21"/>
        <end position="41"/>
    </location>
</feature>
<evidence type="ECO:0000313" key="3">
    <source>
        <dbReference type="EMBL" id="MFC0209351.1"/>
    </source>
</evidence>
<keyword evidence="1" id="KW-1133">Transmembrane helix</keyword>
<comment type="caution">
    <text evidence="3">The sequence shown here is derived from an EMBL/GenBank/DDBJ whole genome shotgun (WGS) entry which is preliminary data.</text>
</comment>
<reference evidence="3 4" key="1">
    <citation type="submission" date="2024-09" db="EMBL/GenBank/DDBJ databases">
        <authorList>
            <person name="Sun Q."/>
            <person name="Mori K."/>
        </authorList>
    </citation>
    <scope>NUCLEOTIDE SEQUENCE [LARGE SCALE GENOMIC DNA]</scope>
    <source>
        <strain evidence="3 4">CCM 8543</strain>
    </source>
</reference>
<keyword evidence="4" id="KW-1185">Reference proteome</keyword>
<dbReference type="RefSeq" id="WP_261521139.1">
    <property type="nucleotide sequence ID" value="NZ_JAODNW010000015.1"/>
</dbReference>
<accession>A0ABV6D9M2</accession>